<feature type="region of interest" description="Disordered" evidence="1">
    <location>
        <begin position="157"/>
        <end position="190"/>
    </location>
</feature>
<dbReference type="Proteomes" id="UP000054097">
    <property type="component" value="Unassembled WGS sequence"/>
</dbReference>
<gene>
    <name evidence="2" type="ORF">M408DRAFT_12889</name>
</gene>
<reference evidence="2 3" key="1">
    <citation type="submission" date="2014-04" db="EMBL/GenBank/DDBJ databases">
        <authorList>
            <consortium name="DOE Joint Genome Institute"/>
            <person name="Kuo A."/>
            <person name="Zuccaro A."/>
            <person name="Kohler A."/>
            <person name="Nagy L.G."/>
            <person name="Floudas D."/>
            <person name="Copeland A."/>
            <person name="Barry K.W."/>
            <person name="Cichocki N."/>
            <person name="Veneault-Fourrey C."/>
            <person name="LaButti K."/>
            <person name="Lindquist E.A."/>
            <person name="Lipzen A."/>
            <person name="Lundell T."/>
            <person name="Morin E."/>
            <person name="Murat C."/>
            <person name="Sun H."/>
            <person name="Tunlid A."/>
            <person name="Henrissat B."/>
            <person name="Grigoriev I.V."/>
            <person name="Hibbett D.S."/>
            <person name="Martin F."/>
            <person name="Nordberg H.P."/>
            <person name="Cantor M.N."/>
            <person name="Hua S.X."/>
        </authorList>
    </citation>
    <scope>NUCLEOTIDE SEQUENCE [LARGE SCALE GENOMIC DNA]</scope>
    <source>
        <strain evidence="2 3">MAFF 305830</strain>
    </source>
</reference>
<proteinExistence type="predicted"/>
<dbReference type="EMBL" id="KN824408">
    <property type="protein sequence ID" value="KIM20782.1"/>
    <property type="molecule type" value="Genomic_DNA"/>
</dbReference>
<protein>
    <submittedName>
        <fullName evidence="2">Uncharacterized protein</fullName>
    </submittedName>
</protein>
<accession>A0A0C2WTD1</accession>
<feature type="compositionally biased region" description="Low complexity" evidence="1">
    <location>
        <begin position="158"/>
        <end position="172"/>
    </location>
</feature>
<dbReference type="AlphaFoldDB" id="A0A0C2WTD1"/>
<sequence>MHWWYSAYTESRRAQYGRWWQPLTRLHCPFAQVSFGSEAQLDLEDALAGWSTPGGVCKEGQPSAAPSDISPWMFLAPEAEAQEESTGPGAEAPEELVALEPEAREESARPEAEDQEEPVAHEPDAQEELVAPEPEEQEEPAAPAVLVAEVEIQPAVASSSASSATQSRSTRQIATTSQQPASTAPTSGQLARIREVPSAYLNTEKVDVETLLSQEITTTVALTPEEETTFLEHLRNGNDVAAMEMLPEEQRFCVLDTPEEIAAYRAVRRAPHSLRNREDRIWVCRAIIKVKLSSKGKIIGLVRMNKHCKNAVGSNDSVTRHWRRTHLKLEDVEKASVTLPASGSN</sequence>
<feature type="region of interest" description="Disordered" evidence="1">
    <location>
        <begin position="101"/>
        <end position="124"/>
    </location>
</feature>
<name>A0A0C2WTD1_SERVB</name>
<dbReference type="HOGENOM" id="CLU_804514_0_0_1"/>
<organism evidence="2 3">
    <name type="scientific">Serendipita vermifera MAFF 305830</name>
    <dbReference type="NCBI Taxonomy" id="933852"/>
    <lineage>
        <taxon>Eukaryota</taxon>
        <taxon>Fungi</taxon>
        <taxon>Dikarya</taxon>
        <taxon>Basidiomycota</taxon>
        <taxon>Agaricomycotina</taxon>
        <taxon>Agaricomycetes</taxon>
        <taxon>Sebacinales</taxon>
        <taxon>Serendipitaceae</taxon>
        <taxon>Serendipita</taxon>
    </lineage>
</organism>
<reference evidence="3" key="2">
    <citation type="submission" date="2015-01" db="EMBL/GenBank/DDBJ databases">
        <title>Evolutionary Origins and Diversification of the Mycorrhizal Mutualists.</title>
        <authorList>
            <consortium name="DOE Joint Genome Institute"/>
            <consortium name="Mycorrhizal Genomics Consortium"/>
            <person name="Kohler A."/>
            <person name="Kuo A."/>
            <person name="Nagy L.G."/>
            <person name="Floudas D."/>
            <person name="Copeland A."/>
            <person name="Barry K.W."/>
            <person name="Cichocki N."/>
            <person name="Veneault-Fourrey C."/>
            <person name="LaButti K."/>
            <person name="Lindquist E.A."/>
            <person name="Lipzen A."/>
            <person name="Lundell T."/>
            <person name="Morin E."/>
            <person name="Murat C."/>
            <person name="Riley R."/>
            <person name="Ohm R."/>
            <person name="Sun H."/>
            <person name="Tunlid A."/>
            <person name="Henrissat B."/>
            <person name="Grigoriev I.V."/>
            <person name="Hibbett D.S."/>
            <person name="Martin F."/>
        </authorList>
    </citation>
    <scope>NUCLEOTIDE SEQUENCE [LARGE SCALE GENOMIC DNA]</scope>
    <source>
        <strain evidence="3">MAFF 305830</strain>
    </source>
</reference>
<evidence type="ECO:0000313" key="3">
    <source>
        <dbReference type="Proteomes" id="UP000054097"/>
    </source>
</evidence>
<evidence type="ECO:0000256" key="1">
    <source>
        <dbReference type="SAM" id="MobiDB-lite"/>
    </source>
</evidence>
<keyword evidence="3" id="KW-1185">Reference proteome</keyword>
<evidence type="ECO:0000313" key="2">
    <source>
        <dbReference type="EMBL" id="KIM20782.1"/>
    </source>
</evidence>
<feature type="compositionally biased region" description="Polar residues" evidence="1">
    <location>
        <begin position="173"/>
        <end position="189"/>
    </location>
</feature>